<dbReference type="InterPro" id="IPR002068">
    <property type="entry name" value="A-crystallin/Hsp20_dom"/>
</dbReference>
<dbReference type="PANTHER" id="PTHR11527">
    <property type="entry name" value="HEAT-SHOCK PROTEIN 20 FAMILY MEMBER"/>
    <property type="match status" value="1"/>
</dbReference>
<evidence type="ECO:0000259" key="1">
    <source>
        <dbReference type="PROSITE" id="PS01031"/>
    </source>
</evidence>
<dbReference type="Pfam" id="PF00011">
    <property type="entry name" value="HSP20"/>
    <property type="match status" value="1"/>
</dbReference>
<evidence type="ECO:0000313" key="2">
    <source>
        <dbReference type="EMBL" id="VAW45265.1"/>
    </source>
</evidence>
<dbReference type="InterPro" id="IPR031107">
    <property type="entry name" value="Small_HSP"/>
</dbReference>
<dbReference type="SUPFAM" id="SSF49764">
    <property type="entry name" value="HSP20-like chaperones"/>
    <property type="match status" value="1"/>
</dbReference>
<gene>
    <name evidence="2" type="ORF">MNBD_GAMMA03-402</name>
</gene>
<accession>A0A3B0VP26</accession>
<dbReference type="AlphaFoldDB" id="A0A3B0VP26"/>
<name>A0A3B0VP26_9ZZZZ</name>
<dbReference type="EMBL" id="UOFC01000049">
    <property type="protein sequence ID" value="VAW45265.1"/>
    <property type="molecule type" value="Genomic_DNA"/>
</dbReference>
<protein>
    <recommendedName>
        <fullName evidence="1">SHSP domain-containing protein</fullName>
    </recommendedName>
</protein>
<dbReference type="InterPro" id="IPR008978">
    <property type="entry name" value="HSP20-like_chaperone"/>
</dbReference>
<dbReference type="CDD" id="cd06464">
    <property type="entry name" value="ACD_sHsps-like"/>
    <property type="match status" value="1"/>
</dbReference>
<proteinExistence type="predicted"/>
<dbReference type="Gene3D" id="2.60.40.790">
    <property type="match status" value="1"/>
</dbReference>
<feature type="domain" description="SHSP" evidence="1">
    <location>
        <begin position="34"/>
        <end position="145"/>
    </location>
</feature>
<reference evidence="2" key="1">
    <citation type="submission" date="2018-06" db="EMBL/GenBank/DDBJ databases">
        <authorList>
            <person name="Zhirakovskaya E."/>
        </authorList>
    </citation>
    <scope>NUCLEOTIDE SEQUENCE</scope>
</reference>
<organism evidence="2">
    <name type="scientific">hydrothermal vent metagenome</name>
    <dbReference type="NCBI Taxonomy" id="652676"/>
    <lineage>
        <taxon>unclassified sequences</taxon>
        <taxon>metagenomes</taxon>
        <taxon>ecological metagenomes</taxon>
    </lineage>
</organism>
<sequence length="145" mass="16900">MNLAVWNPFREIEELLERYDRSSRKTLTKADDKSFEINDWTPVVDIHETEDNFMVKAELPSVEKEDVSVNIENGLLTIKGEKKSEVEDKKHHRVECTYGTFIRSFTLPQSISEEKIEAEYKNGVLYLTLPKVEEAKPNQIEVKIK</sequence>
<dbReference type="PROSITE" id="PS01031">
    <property type="entry name" value="SHSP"/>
    <property type="match status" value="1"/>
</dbReference>